<evidence type="ECO:0000256" key="1">
    <source>
        <dbReference type="ARBA" id="ARBA00023015"/>
    </source>
</evidence>
<comment type="caution">
    <text evidence="5">The sequence shown here is derived from an EMBL/GenBank/DDBJ whole genome shotgun (WGS) entry which is preliminary data.</text>
</comment>
<name>A0A2S5GA34_9BACL</name>
<dbReference type="Gene3D" id="1.10.10.60">
    <property type="entry name" value="Homeodomain-like"/>
    <property type="match status" value="1"/>
</dbReference>
<keyword evidence="1" id="KW-0805">Transcription regulation</keyword>
<keyword evidence="6" id="KW-1185">Reference proteome</keyword>
<gene>
    <name evidence="5" type="ORF">C4B60_14690</name>
</gene>
<dbReference type="GO" id="GO:0003700">
    <property type="term" value="F:DNA-binding transcription factor activity"/>
    <property type="evidence" value="ECO:0007669"/>
    <property type="project" value="InterPro"/>
</dbReference>
<sequence>MKDLTYDEQFARLYIRDIEVTKDYKEVVSFFQLQEELMRAVLASAVSDAEKVMKKLQETLHVRAPLDLHVALPRFYLTQIALFTNEIKKFGISPLKIFCFSSASIEIIYSWKTESELIEGGKWLVGHLIDMINERLHPLFNHPLVRQAAEYINRHLETAIEVDAVAKKLDISPSYLAKLFKQEAGMTVKQFSNSRKVSEAKYYLQYSSRDIAEISEQFSFCNQSYFTKVFKEQIGMTPKQFRLSLERKPTKVLQKV</sequence>
<dbReference type="PANTHER" id="PTHR43280">
    <property type="entry name" value="ARAC-FAMILY TRANSCRIPTIONAL REGULATOR"/>
    <property type="match status" value="1"/>
</dbReference>
<dbReference type="SUPFAM" id="SSF46689">
    <property type="entry name" value="Homeodomain-like"/>
    <property type="match status" value="2"/>
</dbReference>
<dbReference type="InterPro" id="IPR020449">
    <property type="entry name" value="Tscrpt_reg_AraC-type_HTH"/>
</dbReference>
<dbReference type="Pfam" id="PF12833">
    <property type="entry name" value="HTH_18"/>
    <property type="match status" value="1"/>
</dbReference>
<dbReference type="EMBL" id="PREZ01000005">
    <property type="protein sequence ID" value="PPA69781.1"/>
    <property type="molecule type" value="Genomic_DNA"/>
</dbReference>
<dbReference type="PRINTS" id="PR00032">
    <property type="entry name" value="HTHARAC"/>
</dbReference>
<keyword evidence="3" id="KW-0804">Transcription</keyword>
<dbReference type="InterPro" id="IPR018060">
    <property type="entry name" value="HTH_AraC"/>
</dbReference>
<dbReference type="Proteomes" id="UP000239047">
    <property type="component" value="Unassembled WGS sequence"/>
</dbReference>
<protein>
    <recommendedName>
        <fullName evidence="4">HTH araC/xylS-type domain-containing protein</fullName>
    </recommendedName>
</protein>
<dbReference type="PROSITE" id="PS01124">
    <property type="entry name" value="HTH_ARAC_FAMILY_2"/>
    <property type="match status" value="1"/>
</dbReference>
<dbReference type="GO" id="GO:0043565">
    <property type="term" value="F:sequence-specific DNA binding"/>
    <property type="evidence" value="ECO:0007669"/>
    <property type="project" value="InterPro"/>
</dbReference>
<proteinExistence type="predicted"/>
<evidence type="ECO:0000313" key="5">
    <source>
        <dbReference type="EMBL" id="PPA69781.1"/>
    </source>
</evidence>
<organism evidence="5 6">
    <name type="scientific">Jeotgalibacillus proteolyticus</name>
    <dbReference type="NCBI Taxonomy" id="2082395"/>
    <lineage>
        <taxon>Bacteria</taxon>
        <taxon>Bacillati</taxon>
        <taxon>Bacillota</taxon>
        <taxon>Bacilli</taxon>
        <taxon>Bacillales</taxon>
        <taxon>Caryophanaceae</taxon>
        <taxon>Jeotgalibacillus</taxon>
    </lineage>
</organism>
<accession>A0A2S5GA34</accession>
<evidence type="ECO:0000256" key="2">
    <source>
        <dbReference type="ARBA" id="ARBA00023125"/>
    </source>
</evidence>
<reference evidence="5 6" key="1">
    <citation type="submission" date="2018-02" db="EMBL/GenBank/DDBJ databases">
        <title>Jeotgalibacillus proteolyticum sp. nov. a protease producing bacterium isolated from ocean sediments of Laizhou Bay.</title>
        <authorList>
            <person name="Li Y."/>
        </authorList>
    </citation>
    <scope>NUCLEOTIDE SEQUENCE [LARGE SCALE GENOMIC DNA]</scope>
    <source>
        <strain evidence="5 6">22-7</strain>
    </source>
</reference>
<evidence type="ECO:0000256" key="3">
    <source>
        <dbReference type="ARBA" id="ARBA00023163"/>
    </source>
</evidence>
<evidence type="ECO:0000259" key="4">
    <source>
        <dbReference type="PROSITE" id="PS01124"/>
    </source>
</evidence>
<dbReference type="OrthoDB" id="247151at2"/>
<dbReference type="InterPro" id="IPR009057">
    <property type="entry name" value="Homeodomain-like_sf"/>
</dbReference>
<feature type="domain" description="HTH araC/xylS-type" evidence="4">
    <location>
        <begin position="146"/>
        <end position="244"/>
    </location>
</feature>
<keyword evidence="2" id="KW-0238">DNA-binding</keyword>
<evidence type="ECO:0000313" key="6">
    <source>
        <dbReference type="Proteomes" id="UP000239047"/>
    </source>
</evidence>
<dbReference type="RefSeq" id="WP_104058774.1">
    <property type="nucleotide sequence ID" value="NZ_PREZ01000005.1"/>
</dbReference>
<dbReference type="PANTHER" id="PTHR43280:SF10">
    <property type="entry name" value="REGULATORY PROTEIN POCR"/>
    <property type="match status" value="1"/>
</dbReference>
<dbReference type="AlphaFoldDB" id="A0A2S5GA34"/>
<dbReference type="SMART" id="SM00342">
    <property type="entry name" value="HTH_ARAC"/>
    <property type="match status" value="1"/>
</dbReference>